<sequence>MKVSYSFVAGRASSHCITWTYRQKRHRKYFRSRIDAVKFRNEKARELGISDDFAIENEIIFLALSEIKERLDSIDDRIDKLESTAMAQENYMDELRKPPLPKILRISEAAKELRVSQRKLYYLLKKGVFKRYKLPHTRTTFIKLDEVEKAVGQGDIGDLLR</sequence>
<proteinExistence type="predicted"/>
<dbReference type="AlphaFoldDB" id="A0A382K5B2"/>
<accession>A0A382K5B2</accession>
<protein>
    <recommendedName>
        <fullName evidence="2">Helix-turn-helix domain-containing protein</fullName>
    </recommendedName>
</protein>
<gene>
    <name evidence="1" type="ORF">METZ01_LOCUS271456</name>
</gene>
<reference evidence="1" key="1">
    <citation type="submission" date="2018-05" db="EMBL/GenBank/DDBJ databases">
        <authorList>
            <person name="Lanie J.A."/>
            <person name="Ng W.-L."/>
            <person name="Kazmierczak K.M."/>
            <person name="Andrzejewski T.M."/>
            <person name="Davidsen T.M."/>
            <person name="Wayne K.J."/>
            <person name="Tettelin H."/>
            <person name="Glass J.I."/>
            <person name="Rusch D."/>
            <person name="Podicherti R."/>
            <person name="Tsui H.-C.T."/>
            <person name="Winkler M.E."/>
        </authorList>
    </citation>
    <scope>NUCLEOTIDE SEQUENCE</scope>
</reference>
<name>A0A382K5B2_9ZZZZ</name>
<organism evidence="1">
    <name type="scientific">marine metagenome</name>
    <dbReference type="NCBI Taxonomy" id="408172"/>
    <lineage>
        <taxon>unclassified sequences</taxon>
        <taxon>metagenomes</taxon>
        <taxon>ecological metagenomes</taxon>
    </lineage>
</organism>
<evidence type="ECO:0008006" key="2">
    <source>
        <dbReference type="Google" id="ProtNLM"/>
    </source>
</evidence>
<evidence type="ECO:0000313" key="1">
    <source>
        <dbReference type="EMBL" id="SVC18602.1"/>
    </source>
</evidence>
<dbReference type="EMBL" id="UINC01077976">
    <property type="protein sequence ID" value="SVC18602.1"/>
    <property type="molecule type" value="Genomic_DNA"/>
</dbReference>